<evidence type="ECO:0000313" key="4">
    <source>
        <dbReference type="Proteomes" id="UP000183015"/>
    </source>
</evidence>
<dbReference type="OrthoDB" id="3853492at2"/>
<keyword evidence="2" id="KW-0812">Transmembrane</keyword>
<name>A0A1H7N1C9_STRJI</name>
<dbReference type="Proteomes" id="UP000183015">
    <property type="component" value="Unassembled WGS sequence"/>
</dbReference>
<keyword evidence="2" id="KW-0472">Membrane</keyword>
<keyword evidence="4" id="KW-1185">Reference proteome</keyword>
<keyword evidence="2" id="KW-1133">Transmembrane helix</keyword>
<evidence type="ECO:0000256" key="2">
    <source>
        <dbReference type="SAM" id="Phobius"/>
    </source>
</evidence>
<accession>A0A1H7N1C9</accession>
<dbReference type="RefSeq" id="WP_042447180.1">
    <property type="nucleotide sequence ID" value="NZ_BBPN01000012.1"/>
</dbReference>
<dbReference type="AlphaFoldDB" id="A0A1H7N1C9"/>
<protein>
    <submittedName>
        <fullName evidence="3">Uncharacterized protein</fullName>
    </submittedName>
</protein>
<evidence type="ECO:0000256" key="1">
    <source>
        <dbReference type="SAM" id="MobiDB-lite"/>
    </source>
</evidence>
<reference evidence="4" key="1">
    <citation type="submission" date="2016-10" db="EMBL/GenBank/DDBJ databases">
        <authorList>
            <person name="Varghese N."/>
        </authorList>
    </citation>
    <scope>NUCLEOTIDE SEQUENCE [LARGE SCALE GENOMIC DNA]</scope>
    <source>
        <strain evidence="4">DSM 45096 / BCRC 16803 / CGMCC 4.1857 / CIP 109030 / JCM 12277 / KCTC 19219 / NBRC 100920 / 33214</strain>
    </source>
</reference>
<feature type="compositionally biased region" description="Low complexity" evidence="1">
    <location>
        <begin position="81"/>
        <end position="94"/>
    </location>
</feature>
<proteinExistence type="predicted"/>
<dbReference type="EMBL" id="FOAZ01000006">
    <property type="protein sequence ID" value="SEL17303.1"/>
    <property type="molecule type" value="Genomic_DNA"/>
</dbReference>
<dbReference type="eggNOG" id="ENOG50302X2">
    <property type="taxonomic scope" value="Bacteria"/>
</dbReference>
<organism evidence="3 4">
    <name type="scientific">Streptacidiphilus jiangxiensis</name>
    <dbReference type="NCBI Taxonomy" id="235985"/>
    <lineage>
        <taxon>Bacteria</taxon>
        <taxon>Bacillati</taxon>
        <taxon>Actinomycetota</taxon>
        <taxon>Actinomycetes</taxon>
        <taxon>Kitasatosporales</taxon>
        <taxon>Streptomycetaceae</taxon>
        <taxon>Streptacidiphilus</taxon>
    </lineage>
</organism>
<feature type="transmembrane region" description="Helical" evidence="2">
    <location>
        <begin position="51"/>
        <end position="72"/>
    </location>
</feature>
<evidence type="ECO:0000313" key="3">
    <source>
        <dbReference type="EMBL" id="SEL17303.1"/>
    </source>
</evidence>
<feature type="region of interest" description="Disordered" evidence="1">
    <location>
        <begin position="81"/>
        <end position="116"/>
    </location>
</feature>
<feature type="transmembrane region" description="Helical" evidence="2">
    <location>
        <begin position="20"/>
        <end position="39"/>
    </location>
</feature>
<dbReference type="STRING" id="235985.SAMN05414137_106169"/>
<gene>
    <name evidence="3" type="ORF">SAMN05414137_106169</name>
</gene>
<sequence>MSEHLDRLGSGENEQLTDLLGAVAAAASGAAVPQGAAAARQRGRQRRVRRLLALAAVPVVLAAAGTAAGLGLSGGPTGHAPLPAVTGTAPATVVPSPPPSASAQASPSATPTGAPSVALQLPSTLAESALNQATLTVTDPGAATTETVTLSLGIPRATTPNASAPDEQAVAERLDPASGAWVTVPVRFVARPGGGWVDQATFTLALPAGGRVTQQLRLLPLGDPGLDLGVRLDGSGHAPVTATYPVVLTGPTLSVTGPADVVTGQTSGEFDVTLADDTPASYTGVQLRVDAGGSSPNCTFSPFPTVQWSEGGAWHTTSTAATSAGWPLLETVALTPGRRVVLRLRLPVPAGLPSCLAKGEVAVSASTGPIGAAGATTPPPLSLLADSPFFSVRHG</sequence>
<feature type="compositionally biased region" description="Low complexity" evidence="1">
    <location>
        <begin position="101"/>
        <end position="116"/>
    </location>
</feature>